<dbReference type="SMART" id="SM00388">
    <property type="entry name" value="HisKA"/>
    <property type="match status" value="1"/>
</dbReference>
<feature type="domain" description="Histidine kinase" evidence="15">
    <location>
        <begin position="337"/>
        <end position="558"/>
    </location>
</feature>
<dbReference type="CDD" id="cd17546">
    <property type="entry name" value="REC_hyHK_CKI1_RcsC-like"/>
    <property type="match status" value="1"/>
</dbReference>
<evidence type="ECO:0000256" key="12">
    <source>
        <dbReference type="PROSITE-ProRule" id="PRU00169"/>
    </source>
</evidence>
<dbReference type="InterPro" id="IPR036641">
    <property type="entry name" value="HPT_dom_sf"/>
</dbReference>
<dbReference type="InterPro" id="IPR003594">
    <property type="entry name" value="HATPase_dom"/>
</dbReference>
<evidence type="ECO:0000256" key="10">
    <source>
        <dbReference type="ARBA" id="ARBA00068150"/>
    </source>
</evidence>
<keyword evidence="4" id="KW-0808">Transferase</keyword>
<evidence type="ECO:0000256" key="8">
    <source>
        <dbReference type="ARBA" id="ARBA00023012"/>
    </source>
</evidence>
<dbReference type="AlphaFoldDB" id="A0A934RYR0"/>
<evidence type="ECO:0000256" key="14">
    <source>
        <dbReference type="SAM" id="Phobius"/>
    </source>
</evidence>
<keyword evidence="7" id="KW-0067">ATP-binding</keyword>
<keyword evidence="6" id="KW-0418">Kinase</keyword>
<dbReference type="Pfam" id="PF00072">
    <property type="entry name" value="Response_reg"/>
    <property type="match status" value="1"/>
</dbReference>
<dbReference type="Pfam" id="PF01627">
    <property type="entry name" value="Hpt"/>
    <property type="match status" value="1"/>
</dbReference>
<dbReference type="Gene3D" id="3.30.565.10">
    <property type="entry name" value="Histidine kinase-like ATPase, C-terminal domain"/>
    <property type="match status" value="1"/>
</dbReference>
<keyword evidence="3 12" id="KW-0597">Phosphoprotein</keyword>
<keyword evidence="14" id="KW-1133">Transmembrane helix</keyword>
<evidence type="ECO:0000256" key="3">
    <source>
        <dbReference type="ARBA" id="ARBA00022553"/>
    </source>
</evidence>
<feature type="transmembrane region" description="Helical" evidence="14">
    <location>
        <begin position="61"/>
        <end position="84"/>
    </location>
</feature>
<dbReference type="PRINTS" id="PR00344">
    <property type="entry name" value="BCTRLSENSOR"/>
</dbReference>
<dbReference type="GO" id="GO:0005524">
    <property type="term" value="F:ATP binding"/>
    <property type="evidence" value="ECO:0007669"/>
    <property type="project" value="UniProtKB-KW"/>
</dbReference>
<comment type="subunit">
    <text evidence="9">At low DSF concentrations, interacts with RpfF.</text>
</comment>
<dbReference type="EC" id="2.7.13.3" evidence="2"/>
<dbReference type="PROSITE" id="PS50110">
    <property type="entry name" value="RESPONSE_REGULATORY"/>
    <property type="match status" value="1"/>
</dbReference>
<dbReference type="SMART" id="SM00448">
    <property type="entry name" value="REC"/>
    <property type="match status" value="1"/>
</dbReference>
<dbReference type="SMART" id="SM00387">
    <property type="entry name" value="HATPase_c"/>
    <property type="match status" value="1"/>
</dbReference>
<evidence type="ECO:0000256" key="4">
    <source>
        <dbReference type="ARBA" id="ARBA00022679"/>
    </source>
</evidence>
<dbReference type="PROSITE" id="PS50894">
    <property type="entry name" value="HPT"/>
    <property type="match status" value="1"/>
</dbReference>
<proteinExistence type="predicted"/>
<evidence type="ECO:0000256" key="9">
    <source>
        <dbReference type="ARBA" id="ARBA00064003"/>
    </source>
</evidence>
<dbReference type="InterPro" id="IPR004358">
    <property type="entry name" value="Sig_transdc_His_kin-like_C"/>
</dbReference>
<gene>
    <name evidence="18" type="ORF">JIN87_18115</name>
</gene>
<dbReference type="SUPFAM" id="SSF47384">
    <property type="entry name" value="Homodimeric domain of signal transducing histidine kinase"/>
    <property type="match status" value="1"/>
</dbReference>
<dbReference type="FunFam" id="3.30.565.10:FF:000010">
    <property type="entry name" value="Sensor histidine kinase RcsC"/>
    <property type="match status" value="1"/>
</dbReference>
<dbReference type="SUPFAM" id="SSF52172">
    <property type="entry name" value="CheY-like"/>
    <property type="match status" value="1"/>
</dbReference>
<evidence type="ECO:0000259" key="15">
    <source>
        <dbReference type="PROSITE" id="PS50109"/>
    </source>
</evidence>
<keyword evidence="14" id="KW-0472">Membrane</keyword>
<dbReference type="SUPFAM" id="SSF47226">
    <property type="entry name" value="Histidine-containing phosphotransfer domain, HPT domain"/>
    <property type="match status" value="1"/>
</dbReference>
<organism evidence="18 19">
    <name type="scientific">Pelagicoccus mobilis</name>
    <dbReference type="NCBI Taxonomy" id="415221"/>
    <lineage>
        <taxon>Bacteria</taxon>
        <taxon>Pseudomonadati</taxon>
        <taxon>Verrucomicrobiota</taxon>
        <taxon>Opitutia</taxon>
        <taxon>Puniceicoccales</taxon>
        <taxon>Pelagicoccaceae</taxon>
        <taxon>Pelagicoccus</taxon>
    </lineage>
</organism>
<evidence type="ECO:0000256" key="7">
    <source>
        <dbReference type="ARBA" id="ARBA00022840"/>
    </source>
</evidence>
<dbReference type="SUPFAM" id="SSF55874">
    <property type="entry name" value="ATPase domain of HSP90 chaperone/DNA topoisomerase II/histidine kinase"/>
    <property type="match status" value="1"/>
</dbReference>
<dbReference type="CDD" id="cd16922">
    <property type="entry name" value="HATPase_EvgS-ArcB-TorS-like"/>
    <property type="match status" value="1"/>
</dbReference>
<dbReference type="InterPro" id="IPR036097">
    <property type="entry name" value="HisK_dim/P_sf"/>
</dbReference>
<dbReference type="CDD" id="cd00088">
    <property type="entry name" value="HPT"/>
    <property type="match status" value="1"/>
</dbReference>
<dbReference type="GO" id="GO:0005886">
    <property type="term" value="C:plasma membrane"/>
    <property type="evidence" value="ECO:0007669"/>
    <property type="project" value="UniProtKB-SubCell"/>
</dbReference>
<dbReference type="CDD" id="cd00082">
    <property type="entry name" value="HisKA"/>
    <property type="match status" value="1"/>
</dbReference>
<feature type="domain" description="Response regulatory" evidence="16">
    <location>
        <begin position="715"/>
        <end position="834"/>
    </location>
</feature>
<evidence type="ECO:0000256" key="6">
    <source>
        <dbReference type="ARBA" id="ARBA00022777"/>
    </source>
</evidence>
<dbReference type="FunFam" id="1.10.287.130:FF:000002">
    <property type="entry name" value="Two-component osmosensing histidine kinase"/>
    <property type="match status" value="1"/>
</dbReference>
<feature type="modified residue" description="4-aspartylphosphate" evidence="12">
    <location>
        <position position="764"/>
    </location>
</feature>
<dbReference type="Gene3D" id="1.10.287.130">
    <property type="match status" value="1"/>
</dbReference>
<keyword evidence="19" id="KW-1185">Reference proteome</keyword>
<dbReference type="InterPro" id="IPR036890">
    <property type="entry name" value="HATPase_C_sf"/>
</dbReference>
<dbReference type="InterPro" id="IPR001789">
    <property type="entry name" value="Sig_transdc_resp-reg_receiver"/>
</dbReference>
<evidence type="ECO:0000256" key="2">
    <source>
        <dbReference type="ARBA" id="ARBA00012438"/>
    </source>
</evidence>
<evidence type="ECO:0000256" key="11">
    <source>
        <dbReference type="PROSITE-ProRule" id="PRU00110"/>
    </source>
</evidence>
<feature type="modified residue" description="Phosphohistidine" evidence="11">
    <location>
        <position position="917"/>
    </location>
</feature>
<evidence type="ECO:0000256" key="13">
    <source>
        <dbReference type="SAM" id="Coils"/>
    </source>
</evidence>
<sequence>MREMCSLEGRYCKLSSRLKKLSNEAEAVGILMEGFECWRFVPKEWGAARLPVTLSKLLTVLSLKILVVVIITMTTISALAWTVVVKQKTSGQASVHQQVISDFIFHARELSLLYNVRDLGDESAVDFLVRSRLQRCEEGILFMQADLQARDRYGWDRVERVFEDYRTAVGRHLSDPESESYEWDFFEKTEILELALSSLESKAEQVLLAQERAIARTKWMAMAGSLVTLLALVLFYLRTIRETIRRLSMPIILLSRSADRAVRGEKSFRYRKSEVLELQSLGASLKTFSTGMHELVAERTAELMEANRELETQIERAEAFARQAKAAEASKSHFLASMSHEIRTPMNGIIGMNTVLQETPLNELQRRYVKTMAHSSEALMVLIDDILDFSKIEAGKLKIESNPFDVVEVLEEVSNLFAMNASQKGLDFVCLSGGKMSEPVIGDSYRLRQVLSNLVNNAIKFTKKGRIELGMELTETGGGGPQVKLWVRDTGIGMSKEVRGKLFQAFSQADCSTSRKFGGTGLGLAISQRLVELMGGRIGVDSVEGEGSTFWIQVPCRLAEGPFYELGFETQRALDGRRLLLVSERLSLAESIQGALQSVGVPAGWVRDFESVFEYLEQSSAKNREVTDVIFDESLGFEKWEELFGGFADEGLLKFLMLADATSRKASTELNRKGLRLLHTPASARRILDAITLSEEDSGQARIERERVPQFPEAKILLVDDNDANRFVAEELFRRYGITPDLASNGREAFEVFREARYDLVFMDCMMPELDGYETTRKIRSWEESTGRDAVPIVALTASAMAGDRERCLDSGMSDYLSKPIRPKALTDKLLLYLGEPLSCEPALELESLIKPAVKVVEEAGERLFDLAELIEMFGEDGALIESLLGNYLESLDQSLADLQGAIGERSNIEEARLHSHTIKGSSRNFGAMRLGGIAEEIETACVAGDWGLVESKMHALPPVVAETQEEIGRALKERFHA</sequence>
<keyword evidence="14" id="KW-0812">Transmembrane</keyword>
<dbReference type="Gene3D" id="3.40.50.2300">
    <property type="match status" value="1"/>
</dbReference>
<feature type="transmembrane region" description="Helical" evidence="14">
    <location>
        <begin position="219"/>
        <end position="237"/>
    </location>
</feature>
<feature type="coiled-coil region" evidence="13">
    <location>
        <begin position="296"/>
        <end position="327"/>
    </location>
</feature>
<dbReference type="Pfam" id="PF02518">
    <property type="entry name" value="HATPase_c"/>
    <property type="match status" value="1"/>
</dbReference>
<dbReference type="Gene3D" id="1.20.120.160">
    <property type="entry name" value="HPT domain"/>
    <property type="match status" value="1"/>
</dbReference>
<dbReference type="Pfam" id="PF00512">
    <property type="entry name" value="HisKA"/>
    <property type="match status" value="1"/>
</dbReference>
<dbReference type="GO" id="GO:0000155">
    <property type="term" value="F:phosphorelay sensor kinase activity"/>
    <property type="evidence" value="ECO:0007669"/>
    <property type="project" value="InterPro"/>
</dbReference>
<keyword evidence="13" id="KW-0175">Coiled coil</keyword>
<dbReference type="EMBL" id="JAENIL010000035">
    <property type="protein sequence ID" value="MBK1878803.1"/>
    <property type="molecule type" value="Genomic_DNA"/>
</dbReference>
<evidence type="ECO:0000259" key="16">
    <source>
        <dbReference type="PROSITE" id="PS50110"/>
    </source>
</evidence>
<evidence type="ECO:0000256" key="1">
    <source>
        <dbReference type="ARBA" id="ARBA00000085"/>
    </source>
</evidence>
<name>A0A934RYR0_9BACT</name>
<dbReference type="Proteomes" id="UP000617628">
    <property type="component" value="Unassembled WGS sequence"/>
</dbReference>
<evidence type="ECO:0000313" key="18">
    <source>
        <dbReference type="EMBL" id="MBK1878803.1"/>
    </source>
</evidence>
<dbReference type="InterPro" id="IPR008207">
    <property type="entry name" value="Sig_transdc_His_kin_Hpt_dom"/>
</dbReference>
<reference evidence="18" key="1">
    <citation type="submission" date="2021-01" db="EMBL/GenBank/DDBJ databases">
        <title>Modified the classification status of verrucomicrobia.</title>
        <authorList>
            <person name="Feng X."/>
        </authorList>
    </citation>
    <scope>NUCLEOTIDE SEQUENCE</scope>
    <source>
        <strain evidence="18">KCTC 13126</strain>
    </source>
</reference>
<evidence type="ECO:0000313" key="19">
    <source>
        <dbReference type="Proteomes" id="UP000617628"/>
    </source>
</evidence>
<dbReference type="InterPro" id="IPR003661">
    <property type="entry name" value="HisK_dim/P_dom"/>
</dbReference>
<keyword evidence="8" id="KW-0902">Two-component regulatory system</keyword>
<keyword evidence="5" id="KW-0547">Nucleotide-binding</keyword>
<dbReference type="InterPro" id="IPR005467">
    <property type="entry name" value="His_kinase_dom"/>
</dbReference>
<comment type="catalytic activity">
    <reaction evidence="1">
        <text>ATP + protein L-histidine = ADP + protein N-phospho-L-histidine.</text>
        <dbReference type="EC" id="2.7.13.3"/>
    </reaction>
</comment>
<accession>A0A934RYR0</accession>
<dbReference type="PANTHER" id="PTHR45339">
    <property type="entry name" value="HYBRID SIGNAL TRANSDUCTION HISTIDINE KINASE J"/>
    <property type="match status" value="1"/>
</dbReference>
<evidence type="ECO:0000256" key="5">
    <source>
        <dbReference type="ARBA" id="ARBA00022741"/>
    </source>
</evidence>
<comment type="caution">
    <text evidence="18">The sequence shown here is derived from an EMBL/GenBank/DDBJ whole genome shotgun (WGS) entry which is preliminary data.</text>
</comment>
<dbReference type="PROSITE" id="PS50109">
    <property type="entry name" value="HIS_KIN"/>
    <property type="match status" value="1"/>
</dbReference>
<dbReference type="InterPro" id="IPR011006">
    <property type="entry name" value="CheY-like_superfamily"/>
</dbReference>
<feature type="domain" description="HPt" evidence="17">
    <location>
        <begin position="877"/>
        <end position="975"/>
    </location>
</feature>
<dbReference type="RefSeq" id="WP_200357017.1">
    <property type="nucleotide sequence ID" value="NZ_JAENIL010000035.1"/>
</dbReference>
<evidence type="ECO:0000259" key="17">
    <source>
        <dbReference type="PROSITE" id="PS50894"/>
    </source>
</evidence>
<protein>
    <recommendedName>
        <fullName evidence="10">Sensory/regulatory protein RpfC</fullName>
        <ecNumber evidence="2">2.7.13.3</ecNumber>
    </recommendedName>
</protein>
<dbReference type="PANTHER" id="PTHR45339:SF5">
    <property type="entry name" value="HISTIDINE KINASE"/>
    <property type="match status" value="1"/>
</dbReference>